<proteinExistence type="inferred from homology"/>
<name>A0A7H2BI89_9MICC</name>
<organism evidence="4 5">
    <name type="scientific">Rothia amarae</name>
    <dbReference type="NCBI Taxonomy" id="169480"/>
    <lineage>
        <taxon>Bacteria</taxon>
        <taxon>Bacillati</taxon>
        <taxon>Actinomycetota</taxon>
        <taxon>Actinomycetes</taxon>
        <taxon>Micrococcales</taxon>
        <taxon>Micrococcaceae</taxon>
        <taxon>Rothia</taxon>
    </lineage>
</organism>
<dbReference type="GO" id="GO:0016787">
    <property type="term" value="F:hydrolase activity"/>
    <property type="evidence" value="ECO:0007669"/>
    <property type="project" value="UniProtKB-KW"/>
</dbReference>
<dbReference type="SUPFAM" id="SSF53474">
    <property type="entry name" value="alpha/beta-Hydrolases"/>
    <property type="match status" value="1"/>
</dbReference>
<dbReference type="InterPro" id="IPR003140">
    <property type="entry name" value="PLipase/COase/thioEstase"/>
</dbReference>
<keyword evidence="2 4" id="KW-0378">Hydrolase</keyword>
<dbReference type="AlphaFoldDB" id="A0A7H2BI89"/>
<dbReference type="EMBL" id="CP061538">
    <property type="protein sequence ID" value="QNV39385.1"/>
    <property type="molecule type" value="Genomic_DNA"/>
</dbReference>
<dbReference type="PANTHER" id="PTHR10655:SF17">
    <property type="entry name" value="LYSOPHOSPHOLIPASE-LIKE PROTEIN 1"/>
    <property type="match status" value="1"/>
</dbReference>
<dbReference type="PANTHER" id="PTHR10655">
    <property type="entry name" value="LYSOPHOSPHOLIPASE-RELATED"/>
    <property type="match status" value="1"/>
</dbReference>
<dbReference type="Proteomes" id="UP000516421">
    <property type="component" value="Chromosome"/>
</dbReference>
<evidence type="ECO:0000256" key="1">
    <source>
        <dbReference type="ARBA" id="ARBA00006499"/>
    </source>
</evidence>
<evidence type="ECO:0000259" key="3">
    <source>
        <dbReference type="Pfam" id="PF02230"/>
    </source>
</evidence>
<reference evidence="4 5" key="1">
    <citation type="submission" date="2020-09" db="EMBL/GenBank/DDBJ databases">
        <title>Investigation of environmental microbe.</title>
        <authorList>
            <person name="Ou Y."/>
            <person name="Kang Q."/>
        </authorList>
    </citation>
    <scope>NUCLEOTIDE SEQUENCE [LARGE SCALE GENOMIC DNA]</scope>
    <source>
        <strain evidence="4 5">KJZ-9</strain>
    </source>
</reference>
<comment type="similarity">
    <text evidence="1">Belongs to the AB hydrolase superfamily. AB hydrolase 2 family.</text>
</comment>
<dbReference type="InterPro" id="IPR029058">
    <property type="entry name" value="AB_hydrolase_fold"/>
</dbReference>
<accession>A0A7H2BI89</accession>
<dbReference type="Pfam" id="PF02230">
    <property type="entry name" value="Abhydrolase_2"/>
    <property type="match status" value="1"/>
</dbReference>
<evidence type="ECO:0000256" key="2">
    <source>
        <dbReference type="ARBA" id="ARBA00022801"/>
    </source>
</evidence>
<dbReference type="Gene3D" id="3.40.50.1820">
    <property type="entry name" value="alpha/beta hydrolase"/>
    <property type="match status" value="1"/>
</dbReference>
<evidence type="ECO:0000313" key="5">
    <source>
        <dbReference type="Proteomes" id="UP000516421"/>
    </source>
</evidence>
<protein>
    <submittedName>
        <fullName evidence="4">Dienelactone hydrolase family protein</fullName>
    </submittedName>
</protein>
<dbReference type="InterPro" id="IPR050565">
    <property type="entry name" value="LYPA1-2/EST-like"/>
</dbReference>
<keyword evidence="5" id="KW-1185">Reference proteome</keyword>
<dbReference type="KEGG" id="rama:IDM48_08265"/>
<gene>
    <name evidence="4" type="ORF">IDM48_08265</name>
</gene>
<evidence type="ECO:0000313" key="4">
    <source>
        <dbReference type="EMBL" id="QNV39385.1"/>
    </source>
</evidence>
<dbReference type="RefSeq" id="WP_190616903.1">
    <property type="nucleotide sequence ID" value="NZ_CP061538.1"/>
</dbReference>
<sequence length="223" mass="24850">MNFVIEYSNRPEEREGTHLILMLHGYGSNERDLLQIGEMLGGSVTYAGLRAPQPVGTPLSEVGDTAIIPGAAFGYQWYPLTNTLESNQRAVELATDYVIDFLEQETTGYEAVTLMGFSQGMAMATSVARRRPDLVHAVIGCSGFVIPDGEDYFKDAEFKAKNMPVFYGRGDADTVISPERVDFATNWLKENAQVELHVYQGLPHSINPEEVRDIARFMQKHIL</sequence>
<feature type="domain" description="Phospholipase/carboxylesterase/thioesterase" evidence="3">
    <location>
        <begin position="13"/>
        <end position="222"/>
    </location>
</feature>